<protein>
    <recommendedName>
        <fullName evidence="3">Carboxylic ester hydrolase</fullName>
        <ecNumber evidence="3">3.1.1.-</ecNumber>
    </recommendedName>
</protein>
<keyword evidence="2 3" id="KW-0378">Hydrolase</keyword>
<comment type="similarity">
    <text evidence="1 3">Belongs to the type-B carboxylesterase/lipase family.</text>
</comment>
<dbReference type="InterPro" id="IPR019826">
    <property type="entry name" value="Carboxylesterase_B_AS"/>
</dbReference>
<dbReference type="Pfam" id="PF00135">
    <property type="entry name" value="COesterase"/>
    <property type="match status" value="2"/>
</dbReference>
<dbReference type="EC" id="3.1.1.-" evidence="3"/>
<evidence type="ECO:0000256" key="1">
    <source>
        <dbReference type="ARBA" id="ARBA00005964"/>
    </source>
</evidence>
<dbReference type="InterPro" id="IPR050309">
    <property type="entry name" value="Type-B_Carboxylest/Lipase"/>
</dbReference>
<keyword evidence="6" id="KW-1185">Reference proteome</keyword>
<dbReference type="PROSITE" id="PS51257">
    <property type="entry name" value="PROKAR_LIPOPROTEIN"/>
    <property type="match status" value="1"/>
</dbReference>
<evidence type="ECO:0000313" key="6">
    <source>
        <dbReference type="Proteomes" id="UP000587760"/>
    </source>
</evidence>
<dbReference type="Gene3D" id="3.40.50.1820">
    <property type="entry name" value="alpha/beta hydrolase"/>
    <property type="match status" value="1"/>
</dbReference>
<dbReference type="GO" id="GO:0016787">
    <property type="term" value="F:hydrolase activity"/>
    <property type="evidence" value="ECO:0007669"/>
    <property type="project" value="UniProtKB-KW"/>
</dbReference>
<proteinExistence type="inferred from homology"/>
<gene>
    <name evidence="5" type="ORF">HNR50_001106</name>
</gene>
<name>A0A841R9R3_9SPIO</name>
<accession>A0A841R9R3</accession>
<evidence type="ECO:0000313" key="5">
    <source>
        <dbReference type="EMBL" id="MBB6479448.1"/>
    </source>
</evidence>
<dbReference type="AlphaFoldDB" id="A0A841R9R3"/>
<dbReference type="Proteomes" id="UP000587760">
    <property type="component" value="Unassembled WGS sequence"/>
</dbReference>
<dbReference type="EMBL" id="JACHGJ010000002">
    <property type="protein sequence ID" value="MBB6479448.1"/>
    <property type="molecule type" value="Genomic_DNA"/>
</dbReference>
<comment type="caution">
    <text evidence="5">The sequence shown here is derived from an EMBL/GenBank/DDBJ whole genome shotgun (WGS) entry which is preliminary data.</text>
</comment>
<feature type="domain" description="Carboxylesterase type B" evidence="4">
    <location>
        <begin position="394"/>
        <end position="511"/>
    </location>
</feature>
<reference evidence="5 6" key="1">
    <citation type="submission" date="2020-08" db="EMBL/GenBank/DDBJ databases">
        <title>Genomic Encyclopedia of Type Strains, Phase IV (KMG-IV): sequencing the most valuable type-strain genomes for metagenomic binning, comparative biology and taxonomic classification.</title>
        <authorList>
            <person name="Goeker M."/>
        </authorList>
    </citation>
    <scope>NUCLEOTIDE SEQUENCE [LARGE SCALE GENOMIC DNA]</scope>
    <source>
        <strain evidence="5 6">DSM 2461</strain>
    </source>
</reference>
<dbReference type="RefSeq" id="WP_184744697.1">
    <property type="nucleotide sequence ID" value="NZ_JACHGJ010000002.1"/>
</dbReference>
<sequence>MNNRIIVLTIFLILLSFSGCMTLKVSDLEAIDRNPGWNGDKYVHLDAGWIQGEEDSDETWVWKGIPYAAPPVGDLRWKAPRPVEPWNDVRKTVRFAPKATQFIPLLKGPVSGEEDCLYLNIWRPKTLEQNLPVYVWIHGGGNSIGSSTSDDYLGYALASRSNAVFVSINYRLGPLGWFRHPALQTDNKLDNSGNYGLLDIIAALRWIRDNIEGFGGDPGNVTLSGESAGANNTLALMLSPEADGLFHKAIVQSGYRRSVSTGEAEKHSMDIAAYLIEKNGLEKEQLSSEEIKKLLLESSPKDLFKFYEPGITGMIDNPYHIEDGFVFPEGGFSRFDTGDYPNKVPMIVGSNKDEMKMFLFFDSTIDWKSDLYQYVSEIGSLRFKEEGVDSIAAAINRNSGPPVYAYRFDWGSPDEEEESPLPGKRGQRLGAFHTLEIPFFLGLDTINGSLFTSLVFNRHNEEGRRNLTGTIMDYTANFIWNGSPDRGRPVPLDWPVWDEENRYLVFNTKDDKAVITTDDKIITRDERLNQLKSELGPGEYAELLERTE</sequence>
<dbReference type="InterPro" id="IPR029058">
    <property type="entry name" value="AB_hydrolase_fold"/>
</dbReference>
<dbReference type="PROSITE" id="PS00941">
    <property type="entry name" value="CARBOXYLESTERASE_B_2"/>
    <property type="match status" value="1"/>
</dbReference>
<organism evidence="5 6">
    <name type="scientific">Spirochaeta isovalerica</name>
    <dbReference type="NCBI Taxonomy" id="150"/>
    <lineage>
        <taxon>Bacteria</taxon>
        <taxon>Pseudomonadati</taxon>
        <taxon>Spirochaetota</taxon>
        <taxon>Spirochaetia</taxon>
        <taxon>Spirochaetales</taxon>
        <taxon>Spirochaetaceae</taxon>
        <taxon>Spirochaeta</taxon>
    </lineage>
</organism>
<dbReference type="PANTHER" id="PTHR11559">
    <property type="entry name" value="CARBOXYLESTERASE"/>
    <property type="match status" value="1"/>
</dbReference>
<dbReference type="InterPro" id="IPR002018">
    <property type="entry name" value="CarbesteraseB"/>
</dbReference>
<evidence type="ECO:0000259" key="4">
    <source>
        <dbReference type="Pfam" id="PF00135"/>
    </source>
</evidence>
<evidence type="ECO:0000256" key="2">
    <source>
        <dbReference type="ARBA" id="ARBA00022801"/>
    </source>
</evidence>
<dbReference type="InterPro" id="IPR019819">
    <property type="entry name" value="Carboxylesterase_B_CS"/>
</dbReference>
<feature type="domain" description="Carboxylesterase type B" evidence="4">
    <location>
        <begin position="41"/>
        <end position="362"/>
    </location>
</feature>
<dbReference type="SUPFAM" id="SSF53474">
    <property type="entry name" value="alpha/beta-Hydrolases"/>
    <property type="match status" value="1"/>
</dbReference>
<dbReference type="PROSITE" id="PS00122">
    <property type="entry name" value="CARBOXYLESTERASE_B_1"/>
    <property type="match status" value="1"/>
</dbReference>
<evidence type="ECO:0000256" key="3">
    <source>
        <dbReference type="RuleBase" id="RU361235"/>
    </source>
</evidence>